<dbReference type="InterPro" id="IPR002711">
    <property type="entry name" value="HNH"/>
</dbReference>
<sequence length="289" mass="33377">MHIEAKFYETYYLCSIVDGILKNRFEHIVALEAFHCDGQWAGWFAPYKKYSVFHQFIEFVVRNVHSEQAEEVELPSCHSMTDLGRKIVTKFGDSYACKLPIENSFDRHGIDYQSFSDHLADLGKSYLDADDNDVYDFMNEIWLSESYEKLMDQTVGEIFHVLFQNRQLLLDFNDYMSSILSVATVEDAEDLDHTLLSPRGTLLRVRPPKWAQRAVFYRDRGRCVLCDSDLSGLANIENVENYDHIVSLAQFGLNDVSNLQLLCVHCNQIEKKDGAAITSGRYQSWYSTD</sequence>
<evidence type="ECO:0000313" key="2">
    <source>
        <dbReference type="EMBL" id="OHV97740.1"/>
    </source>
</evidence>
<dbReference type="GO" id="GO:0003676">
    <property type="term" value="F:nucleic acid binding"/>
    <property type="evidence" value="ECO:0007669"/>
    <property type="project" value="InterPro"/>
</dbReference>
<evidence type="ECO:0000259" key="1">
    <source>
        <dbReference type="SMART" id="SM00507"/>
    </source>
</evidence>
<name>A0A1S1UBD1_9BURK</name>
<keyword evidence="2" id="KW-0540">Nuclease</keyword>
<reference evidence="2 3" key="1">
    <citation type="submission" date="2015-06" db="EMBL/GenBank/DDBJ databases">
        <title>Draft genome sequencing of a biphenyl-degrading bacterium, Janthinobacterium lividum MEG1.</title>
        <authorList>
            <person name="Shimodaira J."/>
            <person name="Hatta T."/>
        </authorList>
    </citation>
    <scope>NUCLEOTIDE SEQUENCE [LARGE SCALE GENOMIC DNA]</scope>
    <source>
        <strain evidence="2 3">MEG1</strain>
    </source>
</reference>
<gene>
    <name evidence="2" type="ORF">AKG95_11380</name>
</gene>
<comment type="caution">
    <text evidence="2">The sequence shown here is derived from an EMBL/GenBank/DDBJ whole genome shotgun (WGS) entry which is preliminary data.</text>
</comment>
<dbReference type="GO" id="GO:0008270">
    <property type="term" value="F:zinc ion binding"/>
    <property type="evidence" value="ECO:0007669"/>
    <property type="project" value="InterPro"/>
</dbReference>
<keyword evidence="2" id="KW-0255">Endonuclease</keyword>
<feature type="domain" description="HNH nuclease" evidence="1">
    <location>
        <begin position="210"/>
        <end position="268"/>
    </location>
</feature>
<dbReference type="Gene3D" id="1.10.30.50">
    <property type="match status" value="1"/>
</dbReference>
<dbReference type="AlphaFoldDB" id="A0A1S1UBD1"/>
<dbReference type="Pfam" id="PF01844">
    <property type="entry name" value="HNH"/>
    <property type="match status" value="1"/>
</dbReference>
<dbReference type="RefSeq" id="WP_071076906.1">
    <property type="nucleotide sequence ID" value="NZ_LFKP01000005.1"/>
</dbReference>
<proteinExistence type="predicted"/>
<protein>
    <submittedName>
        <fullName evidence="2">Restriction endonuclease</fullName>
    </submittedName>
</protein>
<dbReference type="CDD" id="cd00085">
    <property type="entry name" value="HNHc"/>
    <property type="match status" value="1"/>
</dbReference>
<dbReference type="InterPro" id="IPR003615">
    <property type="entry name" value="HNH_nuc"/>
</dbReference>
<dbReference type="EMBL" id="LFKP01000005">
    <property type="protein sequence ID" value="OHV97740.1"/>
    <property type="molecule type" value="Genomic_DNA"/>
</dbReference>
<dbReference type="SMART" id="SM00507">
    <property type="entry name" value="HNHc"/>
    <property type="match status" value="1"/>
</dbReference>
<dbReference type="GO" id="GO:0004519">
    <property type="term" value="F:endonuclease activity"/>
    <property type="evidence" value="ECO:0007669"/>
    <property type="project" value="UniProtKB-KW"/>
</dbReference>
<accession>A0A1S1UBD1</accession>
<dbReference type="Proteomes" id="UP000179840">
    <property type="component" value="Unassembled WGS sequence"/>
</dbReference>
<keyword evidence="2" id="KW-0378">Hydrolase</keyword>
<organism evidence="2 3">
    <name type="scientific">Janthinobacterium lividum</name>
    <dbReference type="NCBI Taxonomy" id="29581"/>
    <lineage>
        <taxon>Bacteria</taxon>
        <taxon>Pseudomonadati</taxon>
        <taxon>Pseudomonadota</taxon>
        <taxon>Betaproteobacteria</taxon>
        <taxon>Burkholderiales</taxon>
        <taxon>Oxalobacteraceae</taxon>
        <taxon>Janthinobacterium</taxon>
    </lineage>
</organism>
<evidence type="ECO:0000313" key="3">
    <source>
        <dbReference type="Proteomes" id="UP000179840"/>
    </source>
</evidence>